<name>A0AAV9NT49_9EURO</name>
<evidence type="ECO:0000313" key="4">
    <source>
        <dbReference type="Proteomes" id="UP001358417"/>
    </source>
</evidence>
<evidence type="ECO:0000259" key="2">
    <source>
        <dbReference type="Pfam" id="PF00561"/>
    </source>
</evidence>
<dbReference type="Gene3D" id="3.40.50.1820">
    <property type="entry name" value="alpha/beta hydrolase"/>
    <property type="match status" value="1"/>
</dbReference>
<reference evidence="3 4" key="1">
    <citation type="submission" date="2023-08" db="EMBL/GenBank/DDBJ databases">
        <title>Black Yeasts Isolated from many extreme environments.</title>
        <authorList>
            <person name="Coleine C."/>
            <person name="Stajich J.E."/>
            <person name="Selbmann L."/>
        </authorList>
    </citation>
    <scope>NUCLEOTIDE SEQUENCE [LARGE SCALE GENOMIC DNA]</scope>
    <source>
        <strain evidence="3 4">CCFEE 5792</strain>
    </source>
</reference>
<dbReference type="GeneID" id="89969457"/>
<comment type="similarity">
    <text evidence="1">Belongs to the AB hydrolase superfamily.</text>
</comment>
<comment type="caution">
    <text evidence="3">The sequence shown here is derived from an EMBL/GenBank/DDBJ whole genome shotgun (WGS) entry which is preliminary data.</text>
</comment>
<dbReference type="AlphaFoldDB" id="A0AAV9NT49"/>
<dbReference type="InterPro" id="IPR000073">
    <property type="entry name" value="AB_hydrolase_1"/>
</dbReference>
<feature type="domain" description="AB hydrolase-1" evidence="2">
    <location>
        <begin position="334"/>
        <end position="567"/>
    </location>
</feature>
<dbReference type="PANTHER" id="PTHR43039">
    <property type="entry name" value="ESTERASE-RELATED"/>
    <property type="match status" value="1"/>
</dbReference>
<dbReference type="RefSeq" id="XP_064712721.1">
    <property type="nucleotide sequence ID" value="XM_064844861.1"/>
</dbReference>
<evidence type="ECO:0000313" key="3">
    <source>
        <dbReference type="EMBL" id="KAK5065397.1"/>
    </source>
</evidence>
<protein>
    <recommendedName>
        <fullName evidence="2">AB hydrolase-1 domain-containing protein</fullName>
    </recommendedName>
</protein>
<dbReference type="InterPro" id="IPR029058">
    <property type="entry name" value="AB_hydrolase_fold"/>
</dbReference>
<evidence type="ECO:0000256" key="1">
    <source>
        <dbReference type="ARBA" id="ARBA00008645"/>
    </source>
</evidence>
<gene>
    <name evidence="3" type="ORF">LTR84_001235</name>
</gene>
<dbReference type="EMBL" id="JAVRRD010000001">
    <property type="protein sequence ID" value="KAK5065397.1"/>
    <property type="molecule type" value="Genomic_DNA"/>
</dbReference>
<sequence>MAGASPTPGLLFVRMNPHDNLSPEEFHDWYNNEHGPMRLRLDSIENGYRFRALDVAETKFSRYETSDTETTERKVAQSSLPTPSKNKAEWLAVYDIDDMANLQKDSYLRLRSPPWKSQREISVMSRIDVDRRLYDQIYTSSVSKYQPLDSLPEVKENSNILIVASRTLPVTDVPKLVKWYSDQRLPVLKKEQSWKRTRLFSTHDEGSQGATIEVIVMHEFAAEQAQNDLEAAAKTITSADQDWAGNQGQDADIRPYELHYVFGPGPRHLTANAPKYDHEVAGTRTTGASLNGGRSTVHSQITTEDGVSLPYLLEGSVHPEAPLIVLSNSVLVDWHIWDDFVDDFLSRSESQRYRILRYETRGRTKNCGSQPITVDSLAKDILTLLNHLRVEKAAAVIGVSLGGATVLNFALKYPSRLENVVSCDTNSSSPPGNDKLWLDRIAVAEKENATRTPTGENIIGEELGELTVRRWAVAESYDGGQLEGKVQKVKESVISNSLHGFKNVVKALWDYDLRPEMKTATVRALFVVGAGDGKLPTSMAAMAQDYGNGAGFHQIEGAGHLPMVEKPQEFSSVVTEFLSRS</sequence>
<keyword evidence="4" id="KW-1185">Reference proteome</keyword>
<dbReference type="Pfam" id="PF00561">
    <property type="entry name" value="Abhydrolase_1"/>
    <property type="match status" value="1"/>
</dbReference>
<organism evidence="3 4">
    <name type="scientific">Exophiala bonariae</name>
    <dbReference type="NCBI Taxonomy" id="1690606"/>
    <lineage>
        <taxon>Eukaryota</taxon>
        <taxon>Fungi</taxon>
        <taxon>Dikarya</taxon>
        <taxon>Ascomycota</taxon>
        <taxon>Pezizomycotina</taxon>
        <taxon>Eurotiomycetes</taxon>
        <taxon>Chaetothyriomycetidae</taxon>
        <taxon>Chaetothyriales</taxon>
        <taxon>Herpotrichiellaceae</taxon>
        <taxon>Exophiala</taxon>
    </lineage>
</organism>
<proteinExistence type="inferred from homology"/>
<dbReference type="Proteomes" id="UP001358417">
    <property type="component" value="Unassembled WGS sequence"/>
</dbReference>
<accession>A0AAV9NT49</accession>
<dbReference type="SUPFAM" id="SSF53474">
    <property type="entry name" value="alpha/beta-Hydrolases"/>
    <property type="match status" value="1"/>
</dbReference>